<dbReference type="GO" id="GO:0051225">
    <property type="term" value="P:spindle assembly"/>
    <property type="evidence" value="ECO:0007669"/>
    <property type="project" value="InterPro"/>
</dbReference>
<dbReference type="PANTHER" id="PTHR31570">
    <property type="entry name" value="HAUS AUGMIN-LIKE COMPLEX SUBUNIT 1"/>
    <property type="match status" value="1"/>
</dbReference>
<proteinExistence type="inferred from homology"/>
<evidence type="ECO:0000256" key="9">
    <source>
        <dbReference type="ARBA" id="ARBA00023306"/>
    </source>
</evidence>
<evidence type="ECO:0000313" key="10">
    <source>
        <dbReference type="EMBL" id="KYK60707.1"/>
    </source>
</evidence>
<dbReference type="GO" id="GO:0005819">
    <property type="term" value="C:spindle"/>
    <property type="evidence" value="ECO:0007669"/>
    <property type="project" value="UniProtKB-SubCell"/>
</dbReference>
<keyword evidence="3" id="KW-0963">Cytoplasm</keyword>
<evidence type="ECO:0008006" key="12">
    <source>
        <dbReference type="Google" id="ProtNLM"/>
    </source>
</evidence>
<comment type="subcellular location">
    <subcellularLocation>
        <location evidence="1">Cytoplasm</location>
        <location evidence="1">Cytoskeleton</location>
        <location evidence="1">Spindle</location>
    </subcellularLocation>
</comment>
<keyword evidence="9" id="KW-0131">Cell cycle</keyword>
<keyword evidence="6" id="KW-0498">Mitosis</keyword>
<evidence type="ECO:0000256" key="3">
    <source>
        <dbReference type="ARBA" id="ARBA00022490"/>
    </source>
</evidence>
<dbReference type="GO" id="GO:0070652">
    <property type="term" value="C:HAUS complex"/>
    <property type="evidence" value="ECO:0007669"/>
    <property type="project" value="InterPro"/>
</dbReference>
<evidence type="ECO:0000256" key="6">
    <source>
        <dbReference type="ARBA" id="ARBA00022776"/>
    </source>
</evidence>
<dbReference type="InterPro" id="IPR026243">
    <property type="entry name" value="HAUS1"/>
</dbReference>
<keyword evidence="4" id="KW-0132">Cell division</keyword>
<keyword evidence="8" id="KW-0206">Cytoskeleton</keyword>
<evidence type="ECO:0000256" key="1">
    <source>
        <dbReference type="ARBA" id="ARBA00004186"/>
    </source>
</evidence>
<dbReference type="GeneID" id="63714488"/>
<dbReference type="Proteomes" id="UP000076580">
    <property type="component" value="Chromosome 01"/>
</dbReference>
<evidence type="ECO:0000313" key="11">
    <source>
        <dbReference type="Proteomes" id="UP000076580"/>
    </source>
</evidence>
<dbReference type="EMBL" id="LAYC01000001">
    <property type="protein sequence ID" value="KYK60707.1"/>
    <property type="molecule type" value="Genomic_DNA"/>
</dbReference>
<reference evidence="10 11" key="1">
    <citation type="journal article" date="2016" name="Sci. Rep.">
        <title>Insights into Adaptations to a Near-Obligate Nematode Endoparasitic Lifestyle from the Finished Genome of Drechmeria coniospora.</title>
        <authorList>
            <person name="Zhang L."/>
            <person name="Zhou Z."/>
            <person name="Guo Q."/>
            <person name="Fokkens L."/>
            <person name="Miskei M."/>
            <person name="Pocsi I."/>
            <person name="Zhang W."/>
            <person name="Chen M."/>
            <person name="Wang L."/>
            <person name="Sun Y."/>
            <person name="Donzelli B.G."/>
            <person name="Gibson D.M."/>
            <person name="Nelson D.R."/>
            <person name="Luo J.G."/>
            <person name="Rep M."/>
            <person name="Liu H."/>
            <person name="Yang S."/>
            <person name="Wang J."/>
            <person name="Krasnoff S.B."/>
            <person name="Xu Y."/>
            <person name="Molnar I."/>
            <person name="Lin M."/>
        </authorList>
    </citation>
    <scope>NUCLEOTIDE SEQUENCE [LARGE SCALE GENOMIC DNA]</scope>
    <source>
        <strain evidence="10 11">ARSEF 6962</strain>
    </source>
</reference>
<dbReference type="RefSeq" id="XP_040660059.1">
    <property type="nucleotide sequence ID" value="XM_040799176.1"/>
</dbReference>
<name>A0A151GUC9_DRECN</name>
<evidence type="ECO:0000256" key="2">
    <source>
        <dbReference type="ARBA" id="ARBA00005479"/>
    </source>
</evidence>
<evidence type="ECO:0000256" key="7">
    <source>
        <dbReference type="ARBA" id="ARBA00023054"/>
    </source>
</evidence>
<gene>
    <name evidence="10" type="ORF">DCS_01845</name>
</gene>
<dbReference type="GO" id="GO:0005829">
    <property type="term" value="C:cytosol"/>
    <property type="evidence" value="ECO:0007669"/>
    <property type="project" value="TreeGrafter"/>
</dbReference>
<organism evidence="10 11">
    <name type="scientific">Drechmeria coniospora</name>
    <name type="common">Nematophagous fungus</name>
    <name type="synonym">Meria coniospora</name>
    <dbReference type="NCBI Taxonomy" id="98403"/>
    <lineage>
        <taxon>Eukaryota</taxon>
        <taxon>Fungi</taxon>
        <taxon>Dikarya</taxon>
        <taxon>Ascomycota</taxon>
        <taxon>Pezizomycotina</taxon>
        <taxon>Sordariomycetes</taxon>
        <taxon>Hypocreomycetidae</taxon>
        <taxon>Hypocreales</taxon>
        <taxon>Ophiocordycipitaceae</taxon>
        <taxon>Drechmeria</taxon>
    </lineage>
</organism>
<protein>
    <recommendedName>
        <fullName evidence="12">HAUS augmin-like complex subunit 1</fullName>
    </recommendedName>
</protein>
<dbReference type="InParanoid" id="A0A151GUC9"/>
<keyword evidence="11" id="KW-1185">Reference proteome</keyword>
<comment type="caution">
    <text evidence="10">The sequence shown here is derived from an EMBL/GenBank/DDBJ whole genome shotgun (WGS) entry which is preliminary data.</text>
</comment>
<dbReference type="GO" id="GO:0005874">
    <property type="term" value="C:microtubule"/>
    <property type="evidence" value="ECO:0007669"/>
    <property type="project" value="UniProtKB-KW"/>
</dbReference>
<comment type="similarity">
    <text evidence="2">Belongs to the HAUS1 family.</text>
</comment>
<dbReference type="Pfam" id="PF25762">
    <property type="entry name" value="HAUS1"/>
    <property type="match status" value="1"/>
</dbReference>
<evidence type="ECO:0000256" key="8">
    <source>
        <dbReference type="ARBA" id="ARBA00023212"/>
    </source>
</evidence>
<sequence>MAHHRHLLQHDSISGDAIFSPTVARLAASNARDWSHIDSWIASKFPPGTTLPPFERNRDTLEALLALVSANEAADEENRMLLQAEIAALEEVKSAHAAVSMHTSPRQHILTMIQDELSEEGKMSLDSLARTVVQTEATHLDPCELGSAIVALQSSICEVEQMTDRVDSLQRLFHRESEQATQLLRALEGDDYAPPADLATVNLNLQRRIKSMSTKHPAAATTTVASVAAVGHPTVKDIAIEEQHVHALLDRKRILETEMARFAHFASDSR</sequence>
<evidence type="ECO:0000256" key="4">
    <source>
        <dbReference type="ARBA" id="ARBA00022618"/>
    </source>
</evidence>
<dbReference type="GO" id="GO:0051301">
    <property type="term" value="P:cell division"/>
    <property type="evidence" value="ECO:0007669"/>
    <property type="project" value="UniProtKB-KW"/>
</dbReference>
<dbReference type="AlphaFoldDB" id="A0A151GUC9"/>
<keyword evidence="7" id="KW-0175">Coiled coil</keyword>
<accession>A0A151GUC9</accession>
<keyword evidence="5" id="KW-0493">Microtubule</keyword>
<dbReference type="PANTHER" id="PTHR31570:SF1">
    <property type="entry name" value="HAUS AUGMIN-LIKE COMPLEX SUBUNIT 1"/>
    <property type="match status" value="1"/>
</dbReference>
<evidence type="ECO:0000256" key="5">
    <source>
        <dbReference type="ARBA" id="ARBA00022701"/>
    </source>
</evidence>